<accession>A0A0B1T542</accession>
<dbReference type="PANTHER" id="PTHR20905:SF1">
    <property type="entry name" value="AT07410P-RELATED"/>
    <property type="match status" value="1"/>
</dbReference>
<sequence length="219" mass="24746">MNKDLRFETATKKHSKDIEEYILAEFGTNEPITQSLGATSADLCDFYHDLSESGYSHEKYSTVVYDKDSKYNDSDKIPPEIDVGKHDIAEEISKGPYKQHKANQIFVYITTLEHRQRQLLGNGSRVLKLDILSVSKEYRGRGLAKDLTRRAIEMAQAEGCDWIATSATAAASQAIFEKMGFKALYEIPYPIFREHGVPVFQNLHDGCTGGKFMALRVKQ</sequence>
<keyword evidence="3" id="KW-1185">Reference proteome</keyword>
<gene>
    <name evidence="2" type="ORF">OESDEN_07741</name>
</gene>
<reference evidence="2 3" key="1">
    <citation type="submission" date="2014-03" db="EMBL/GenBank/DDBJ databases">
        <title>Draft genome of the hookworm Oesophagostomum dentatum.</title>
        <authorList>
            <person name="Mitreva M."/>
        </authorList>
    </citation>
    <scope>NUCLEOTIDE SEQUENCE [LARGE SCALE GENOMIC DNA]</scope>
    <source>
        <strain evidence="2 3">OD-Hann</strain>
    </source>
</reference>
<dbReference type="EMBL" id="KN551390">
    <property type="protein sequence ID" value="KHJ92369.1"/>
    <property type="molecule type" value="Genomic_DNA"/>
</dbReference>
<dbReference type="CDD" id="cd04301">
    <property type="entry name" value="NAT_SF"/>
    <property type="match status" value="1"/>
</dbReference>
<dbReference type="Gene3D" id="3.40.630.30">
    <property type="match status" value="1"/>
</dbReference>
<dbReference type="Proteomes" id="UP000053660">
    <property type="component" value="Unassembled WGS sequence"/>
</dbReference>
<evidence type="ECO:0000313" key="3">
    <source>
        <dbReference type="Proteomes" id="UP000053660"/>
    </source>
</evidence>
<organism evidence="2 3">
    <name type="scientific">Oesophagostomum dentatum</name>
    <name type="common">Nodular worm</name>
    <dbReference type="NCBI Taxonomy" id="61180"/>
    <lineage>
        <taxon>Eukaryota</taxon>
        <taxon>Metazoa</taxon>
        <taxon>Ecdysozoa</taxon>
        <taxon>Nematoda</taxon>
        <taxon>Chromadorea</taxon>
        <taxon>Rhabditida</taxon>
        <taxon>Rhabditina</taxon>
        <taxon>Rhabditomorpha</taxon>
        <taxon>Strongyloidea</taxon>
        <taxon>Strongylidae</taxon>
        <taxon>Oesophagostomum</taxon>
    </lineage>
</organism>
<evidence type="ECO:0000313" key="2">
    <source>
        <dbReference type="EMBL" id="KHJ92369.1"/>
    </source>
</evidence>
<dbReference type="InterPro" id="IPR016181">
    <property type="entry name" value="Acyl_CoA_acyltransferase"/>
</dbReference>
<protein>
    <submittedName>
        <fullName evidence="2">Acetyltransferase, GNAT family</fullName>
    </submittedName>
</protein>
<name>A0A0B1T542_OESDE</name>
<dbReference type="Pfam" id="PF00583">
    <property type="entry name" value="Acetyltransf_1"/>
    <property type="match status" value="1"/>
</dbReference>
<dbReference type="AlphaFoldDB" id="A0A0B1T542"/>
<evidence type="ECO:0000259" key="1">
    <source>
        <dbReference type="PROSITE" id="PS51186"/>
    </source>
</evidence>
<dbReference type="OrthoDB" id="5799199at2759"/>
<dbReference type="SUPFAM" id="SSF55729">
    <property type="entry name" value="Acyl-CoA N-acyltransferases (Nat)"/>
    <property type="match status" value="1"/>
</dbReference>
<dbReference type="InterPro" id="IPR000182">
    <property type="entry name" value="GNAT_dom"/>
</dbReference>
<proteinExistence type="predicted"/>
<dbReference type="GO" id="GO:0008080">
    <property type="term" value="F:N-acetyltransferase activity"/>
    <property type="evidence" value="ECO:0007669"/>
    <property type="project" value="TreeGrafter"/>
</dbReference>
<dbReference type="PROSITE" id="PS51186">
    <property type="entry name" value="GNAT"/>
    <property type="match status" value="1"/>
</dbReference>
<keyword evidence="2" id="KW-0808">Transferase</keyword>
<dbReference type="PANTHER" id="PTHR20905">
    <property type="entry name" value="N-ACETYLTRANSFERASE-RELATED"/>
    <property type="match status" value="1"/>
</dbReference>
<feature type="domain" description="N-acetyltransferase" evidence="1">
    <location>
        <begin position="125"/>
        <end position="204"/>
    </location>
</feature>